<organism evidence="6 7">
    <name type="scientific">Limosilactobacillus oris PB013-T2-3</name>
    <dbReference type="NCBI Taxonomy" id="908339"/>
    <lineage>
        <taxon>Bacteria</taxon>
        <taxon>Bacillati</taxon>
        <taxon>Bacillota</taxon>
        <taxon>Bacilli</taxon>
        <taxon>Lactobacillales</taxon>
        <taxon>Lactobacillaceae</taxon>
        <taxon>Limosilactobacillus</taxon>
    </lineage>
</organism>
<dbReference type="InterPro" id="IPR020841">
    <property type="entry name" value="PKS_Beta-ketoAc_synthase_dom"/>
</dbReference>
<evidence type="ECO:0000256" key="3">
    <source>
        <dbReference type="ARBA" id="ARBA00023315"/>
    </source>
</evidence>
<dbReference type="eggNOG" id="COG0304">
    <property type="taxonomic scope" value="Bacteria"/>
</dbReference>
<dbReference type="Pfam" id="PF00109">
    <property type="entry name" value="ketoacyl-synt"/>
    <property type="match status" value="1"/>
</dbReference>
<evidence type="ECO:0000256" key="4">
    <source>
        <dbReference type="RuleBase" id="RU003694"/>
    </source>
</evidence>
<dbReference type="InterPro" id="IPR014031">
    <property type="entry name" value="Ketoacyl_synth_C"/>
</dbReference>
<name>E3C7I0_9LACO</name>
<evidence type="ECO:0000313" key="7">
    <source>
        <dbReference type="Proteomes" id="UP000003070"/>
    </source>
</evidence>
<evidence type="ECO:0000259" key="5">
    <source>
        <dbReference type="PROSITE" id="PS52004"/>
    </source>
</evidence>
<keyword evidence="2 4" id="KW-0808">Transferase</keyword>
<dbReference type="GO" id="GO:0006633">
    <property type="term" value="P:fatty acid biosynthetic process"/>
    <property type="evidence" value="ECO:0007669"/>
    <property type="project" value="TreeGrafter"/>
</dbReference>
<dbReference type="AlphaFoldDB" id="E3C7I0"/>
<dbReference type="SUPFAM" id="SSF53901">
    <property type="entry name" value="Thiolase-like"/>
    <property type="match status" value="2"/>
</dbReference>
<comment type="caution">
    <text evidence="6">The sequence shown here is derived from an EMBL/GenBank/DDBJ whole genome shotgun (WGS) entry which is preliminary data.</text>
</comment>
<dbReference type="GO" id="GO:0004315">
    <property type="term" value="F:3-oxoacyl-[acyl-carrier-protein] synthase activity"/>
    <property type="evidence" value="ECO:0007669"/>
    <property type="project" value="TreeGrafter"/>
</dbReference>
<reference evidence="6 7" key="1">
    <citation type="submission" date="2010-10" db="EMBL/GenBank/DDBJ databases">
        <authorList>
            <person name="Durkin A.S."/>
            <person name="Madupu R."/>
            <person name="Torralba M."/>
            <person name="Gillis M."/>
            <person name="Methe B."/>
            <person name="Sutton G."/>
            <person name="Nelson K.E."/>
        </authorList>
    </citation>
    <scope>NUCLEOTIDE SEQUENCE [LARGE SCALE GENOMIC DNA]</scope>
    <source>
        <strain evidence="6 7">PB013-T2-3</strain>
    </source>
</reference>
<dbReference type="PANTHER" id="PTHR11712">
    <property type="entry name" value="POLYKETIDE SYNTHASE-RELATED"/>
    <property type="match status" value="1"/>
</dbReference>
<dbReference type="InterPro" id="IPR016039">
    <property type="entry name" value="Thiolase-like"/>
</dbReference>
<evidence type="ECO:0000256" key="2">
    <source>
        <dbReference type="ARBA" id="ARBA00022679"/>
    </source>
</evidence>
<comment type="similarity">
    <text evidence="1 4">Belongs to the thiolase-like superfamily. Beta-ketoacyl-ACP synthases family.</text>
</comment>
<feature type="domain" description="Ketosynthase family 3 (KS3)" evidence="5">
    <location>
        <begin position="12"/>
        <end position="404"/>
    </location>
</feature>
<dbReference type="InterPro" id="IPR014030">
    <property type="entry name" value="Ketoacyl_synth_N"/>
</dbReference>
<keyword evidence="3" id="KW-0012">Acyltransferase</keyword>
<protein>
    <submittedName>
        <fullName evidence="6">Beta-ketoacyl synthase, N-terminal domain protein</fullName>
    </submittedName>
</protein>
<gene>
    <name evidence="6" type="ORF">HMPREF9265_1209</name>
</gene>
<dbReference type="Gene3D" id="3.40.47.10">
    <property type="match status" value="2"/>
</dbReference>
<proteinExistence type="inferred from homology"/>
<dbReference type="PANTHER" id="PTHR11712:SF322">
    <property type="entry name" value="POLYKETIDE BETA-KETOACYL SYNTHASE 2-RELATED"/>
    <property type="match status" value="1"/>
</dbReference>
<evidence type="ECO:0000313" key="6">
    <source>
        <dbReference type="EMBL" id="EFQ53329.1"/>
    </source>
</evidence>
<accession>E3C7I0</accession>
<dbReference type="Pfam" id="PF02801">
    <property type="entry name" value="Ketoacyl-synt_C"/>
    <property type="match status" value="1"/>
</dbReference>
<dbReference type="Proteomes" id="UP000003070">
    <property type="component" value="Unassembled WGS sequence"/>
</dbReference>
<evidence type="ECO:0000256" key="1">
    <source>
        <dbReference type="ARBA" id="ARBA00008467"/>
    </source>
</evidence>
<dbReference type="PROSITE" id="PS52004">
    <property type="entry name" value="KS3_2"/>
    <property type="match status" value="1"/>
</dbReference>
<dbReference type="InterPro" id="IPR000794">
    <property type="entry name" value="Beta-ketoacyl_synthase"/>
</dbReference>
<sequence length="405" mass="45036">MCYWKMKKVIKIKKIVLTGRGILNPLGLTLSEFRDGLFLNKNAIKQIEKFNVKNGKIQVAGQLSNVDYSVIPKRLNHKIDTFIRYALIASGQAIKESSLCLTNEDLYRIGVFVGNNSGGWDISERGFNELYNKGIEYINPWQATAWFPAAPQGFISIVNKIHGYSKSFVADRASGAMALKFGVDSIKSGLNDVIICGGSEAPVTPLATICYAQTGDFYQGTHYQKGTMPFLTKERGEVLGEGSAFLVLEEKEHAIKRNASIIAEIEGVVTNFGNNIDAYTQCVERLLEQHNLEYSDIDLYIPEGCAEEKSDNIEAKFIDKKLAKQTLITVPKAAYGSLYGASTSTDIVSASIFMEEAKVSRTIGDYETIRNINILRNNTKKRIQRVLIMSRSREGSNVAILLRKN</sequence>
<dbReference type="EMBL" id="AEKL01000039">
    <property type="protein sequence ID" value="EFQ53329.1"/>
    <property type="molecule type" value="Genomic_DNA"/>
</dbReference>